<dbReference type="InterPro" id="IPR054016">
    <property type="entry name" value="FKBP26_IF"/>
</dbReference>
<keyword evidence="13" id="KW-1185">Reference proteome</keyword>
<reference evidence="12" key="2">
    <citation type="submission" date="2020-09" db="EMBL/GenBank/DDBJ databases">
        <authorList>
            <person name="Sun Q."/>
            <person name="Ohkuma M."/>
        </authorList>
    </citation>
    <scope>NUCLEOTIDE SEQUENCE</scope>
    <source>
        <strain evidence="12">JCM 10088</strain>
    </source>
</reference>
<dbReference type="PANTHER" id="PTHR47861">
    <property type="entry name" value="FKBP-TYPE PEPTIDYL-PROLYL CIS-TRANS ISOMERASE SLYD"/>
    <property type="match status" value="1"/>
</dbReference>
<proteinExistence type="inferred from homology"/>
<dbReference type="Proteomes" id="UP000610960">
    <property type="component" value="Unassembled WGS sequence"/>
</dbReference>
<dbReference type="InterPro" id="IPR048261">
    <property type="entry name" value="SlpA/SlyD-like_ins_sf"/>
</dbReference>
<dbReference type="AlphaFoldDB" id="A0A830GVE2"/>
<keyword evidence="4" id="KW-0963">Cytoplasm</keyword>
<evidence type="ECO:0000256" key="8">
    <source>
        <dbReference type="PROSITE-ProRule" id="PRU00277"/>
    </source>
</evidence>
<comment type="caution">
    <text evidence="12">The sequence shown here is derived from an EMBL/GenBank/DDBJ whole genome shotgun (WGS) entry which is preliminary data.</text>
</comment>
<dbReference type="EC" id="5.2.1.8" evidence="9"/>
<evidence type="ECO:0000256" key="4">
    <source>
        <dbReference type="ARBA" id="ARBA00022490"/>
    </source>
</evidence>
<name>A0A830GVE2_9CREN</name>
<evidence type="ECO:0000256" key="1">
    <source>
        <dbReference type="ARBA" id="ARBA00000971"/>
    </source>
</evidence>
<feature type="region of interest" description="Disordered" evidence="10">
    <location>
        <begin position="230"/>
        <end position="259"/>
    </location>
</feature>
<evidence type="ECO:0000313" key="12">
    <source>
        <dbReference type="EMBL" id="GGP22143.1"/>
    </source>
</evidence>
<dbReference type="Pfam" id="PF22199">
    <property type="entry name" value="FKBP26_IF"/>
    <property type="match status" value="1"/>
</dbReference>
<dbReference type="GO" id="GO:0003755">
    <property type="term" value="F:peptidyl-prolyl cis-trans isomerase activity"/>
    <property type="evidence" value="ECO:0007669"/>
    <property type="project" value="UniProtKB-UniRule"/>
</dbReference>
<evidence type="ECO:0000313" key="13">
    <source>
        <dbReference type="Proteomes" id="UP000610960"/>
    </source>
</evidence>
<dbReference type="PANTHER" id="PTHR47861:SF3">
    <property type="entry name" value="FKBP-TYPE PEPTIDYL-PROLYL CIS-TRANS ISOMERASE SLYD"/>
    <property type="match status" value="1"/>
</dbReference>
<dbReference type="Pfam" id="PF18046">
    <property type="entry name" value="FKBP26_C"/>
    <property type="match status" value="1"/>
</dbReference>
<evidence type="ECO:0000256" key="7">
    <source>
        <dbReference type="ARBA" id="ARBA00023235"/>
    </source>
</evidence>
<dbReference type="RefSeq" id="WP_306464053.1">
    <property type="nucleotide sequence ID" value="NZ_BMNL01000004.1"/>
</dbReference>
<gene>
    <name evidence="12" type="ORF">GCM10007981_17020</name>
</gene>
<feature type="domain" description="PPIase FKBP-type" evidence="11">
    <location>
        <begin position="5"/>
        <end position="105"/>
    </location>
</feature>
<comment type="subcellular location">
    <subcellularLocation>
        <location evidence="2">Cytoplasm</location>
    </subcellularLocation>
</comment>
<dbReference type="InterPro" id="IPR046357">
    <property type="entry name" value="PPIase_dom_sf"/>
</dbReference>
<evidence type="ECO:0000256" key="5">
    <source>
        <dbReference type="ARBA" id="ARBA00023110"/>
    </source>
</evidence>
<keyword evidence="6" id="KW-0143">Chaperone</keyword>
<dbReference type="EMBL" id="BMNL01000004">
    <property type="protein sequence ID" value="GGP22143.1"/>
    <property type="molecule type" value="Genomic_DNA"/>
</dbReference>
<dbReference type="GO" id="GO:0005737">
    <property type="term" value="C:cytoplasm"/>
    <property type="evidence" value="ECO:0007669"/>
    <property type="project" value="UniProtKB-SubCell"/>
</dbReference>
<dbReference type="SUPFAM" id="SSF54534">
    <property type="entry name" value="FKBP-like"/>
    <property type="match status" value="1"/>
</dbReference>
<dbReference type="GO" id="GO:0042026">
    <property type="term" value="P:protein refolding"/>
    <property type="evidence" value="ECO:0007669"/>
    <property type="project" value="UniProtKB-ARBA"/>
</dbReference>
<dbReference type="Gene3D" id="3.30.70.2210">
    <property type="match status" value="1"/>
</dbReference>
<evidence type="ECO:0000256" key="9">
    <source>
        <dbReference type="RuleBase" id="RU003915"/>
    </source>
</evidence>
<comment type="catalytic activity">
    <reaction evidence="1 8 9">
        <text>[protein]-peptidylproline (omega=180) = [protein]-peptidylproline (omega=0)</text>
        <dbReference type="Rhea" id="RHEA:16237"/>
        <dbReference type="Rhea" id="RHEA-COMP:10747"/>
        <dbReference type="Rhea" id="RHEA-COMP:10748"/>
        <dbReference type="ChEBI" id="CHEBI:83833"/>
        <dbReference type="ChEBI" id="CHEBI:83834"/>
        <dbReference type="EC" id="5.2.1.8"/>
    </reaction>
</comment>
<dbReference type="InterPro" id="IPR040825">
    <property type="entry name" value="FKBP26_C"/>
</dbReference>
<comment type="similarity">
    <text evidence="3 9">Belongs to the FKBP-type PPIase family.</text>
</comment>
<dbReference type="Gene3D" id="2.40.10.330">
    <property type="match status" value="1"/>
</dbReference>
<evidence type="ECO:0000256" key="3">
    <source>
        <dbReference type="ARBA" id="ARBA00006577"/>
    </source>
</evidence>
<evidence type="ECO:0000256" key="10">
    <source>
        <dbReference type="SAM" id="MobiDB-lite"/>
    </source>
</evidence>
<reference evidence="12" key="1">
    <citation type="journal article" date="2014" name="Int. J. Syst. Evol. Microbiol.">
        <title>Complete genome sequence of Corynebacterium casei LMG S-19264T (=DSM 44701T), isolated from a smear-ripened cheese.</title>
        <authorList>
            <consortium name="US DOE Joint Genome Institute (JGI-PGF)"/>
            <person name="Walter F."/>
            <person name="Albersmeier A."/>
            <person name="Kalinowski J."/>
            <person name="Ruckert C."/>
        </authorList>
    </citation>
    <scope>NUCLEOTIDE SEQUENCE</scope>
    <source>
        <strain evidence="12">JCM 10088</strain>
    </source>
</reference>
<dbReference type="InterPro" id="IPR001179">
    <property type="entry name" value="PPIase_FKBP_dom"/>
</dbReference>
<sequence length="259" mass="28537">MVQKGDYILLEYTVTSKDDGKVVETTVEDTAKQANIYNPDEVYGPRLIIVGETKLFEPLEQALLATDEGGEVNVEVPPDKAFGERDQGKVKTLSIREFYKYGKIPKPGDVVEMDGQQARVISISSGRAILDFNHPLAGKTLLIKGRIVKKLVTDEEKAKQIVKIYLPRVEGGDVEVSVDKAAKSVTVKLPPSTLFIDKIGNVKLRIAEDLAEKFGAEKVQFIEEITIKREEQKEEGGGQPQQEQAQAQQQEGGVQSAQA</sequence>
<dbReference type="Pfam" id="PF00254">
    <property type="entry name" value="FKBP_C"/>
    <property type="match status" value="1"/>
</dbReference>
<feature type="compositionally biased region" description="Low complexity" evidence="10">
    <location>
        <begin position="240"/>
        <end position="259"/>
    </location>
</feature>
<keyword evidence="7 8" id="KW-0413">Isomerase</keyword>
<dbReference type="Gene3D" id="3.10.50.40">
    <property type="match status" value="1"/>
</dbReference>
<evidence type="ECO:0000259" key="11">
    <source>
        <dbReference type="PROSITE" id="PS50059"/>
    </source>
</evidence>
<organism evidence="12 13">
    <name type="scientific">Thermocladium modestius</name>
    <dbReference type="NCBI Taxonomy" id="62609"/>
    <lineage>
        <taxon>Archaea</taxon>
        <taxon>Thermoproteota</taxon>
        <taxon>Thermoprotei</taxon>
        <taxon>Thermoproteales</taxon>
        <taxon>Thermoproteaceae</taxon>
        <taxon>Thermocladium</taxon>
    </lineage>
</organism>
<evidence type="ECO:0000256" key="2">
    <source>
        <dbReference type="ARBA" id="ARBA00004496"/>
    </source>
</evidence>
<protein>
    <recommendedName>
        <fullName evidence="9">Peptidyl-prolyl cis-trans isomerase</fullName>
        <ecNumber evidence="9">5.2.1.8</ecNumber>
    </recommendedName>
</protein>
<keyword evidence="5 8" id="KW-0697">Rotamase</keyword>
<evidence type="ECO:0000256" key="6">
    <source>
        <dbReference type="ARBA" id="ARBA00023186"/>
    </source>
</evidence>
<dbReference type="PROSITE" id="PS50059">
    <property type="entry name" value="FKBP_PPIASE"/>
    <property type="match status" value="1"/>
</dbReference>
<accession>A0A830GVE2</accession>